<evidence type="ECO:0000313" key="1">
    <source>
        <dbReference type="EMBL" id="KAJ7323207.1"/>
    </source>
</evidence>
<proteinExistence type="predicted"/>
<organism evidence="1 2">
    <name type="scientific">Mycena albidolilacea</name>
    <dbReference type="NCBI Taxonomy" id="1033008"/>
    <lineage>
        <taxon>Eukaryota</taxon>
        <taxon>Fungi</taxon>
        <taxon>Dikarya</taxon>
        <taxon>Basidiomycota</taxon>
        <taxon>Agaricomycotina</taxon>
        <taxon>Agaricomycetes</taxon>
        <taxon>Agaricomycetidae</taxon>
        <taxon>Agaricales</taxon>
        <taxon>Marasmiineae</taxon>
        <taxon>Mycenaceae</taxon>
        <taxon>Mycena</taxon>
    </lineage>
</organism>
<dbReference type="EMBL" id="JARIHO010000047">
    <property type="protein sequence ID" value="KAJ7323207.1"/>
    <property type="molecule type" value="Genomic_DNA"/>
</dbReference>
<sequence length="103" mass="11182">QVASTNQLAINWVCEVLSGHRGSPEASTWEKGKEIDRSCNGVLECSSRFCSVQSQCAPAARGVDLHRQLQKTCLCDEPIRLRPCGVESSTYLPHGGAFFINSG</sequence>
<comment type="caution">
    <text evidence="1">The sequence shown here is derived from an EMBL/GenBank/DDBJ whole genome shotgun (WGS) entry which is preliminary data.</text>
</comment>
<keyword evidence="2" id="KW-1185">Reference proteome</keyword>
<accession>A0AAD7EH73</accession>
<protein>
    <submittedName>
        <fullName evidence="1">Uncharacterized protein</fullName>
    </submittedName>
</protein>
<reference evidence="1" key="1">
    <citation type="submission" date="2023-03" db="EMBL/GenBank/DDBJ databases">
        <title>Massive genome expansion in bonnet fungi (Mycena s.s.) driven by repeated elements and novel gene families across ecological guilds.</title>
        <authorList>
            <consortium name="Lawrence Berkeley National Laboratory"/>
            <person name="Harder C.B."/>
            <person name="Miyauchi S."/>
            <person name="Viragh M."/>
            <person name="Kuo A."/>
            <person name="Thoen E."/>
            <person name="Andreopoulos B."/>
            <person name="Lu D."/>
            <person name="Skrede I."/>
            <person name="Drula E."/>
            <person name="Henrissat B."/>
            <person name="Morin E."/>
            <person name="Kohler A."/>
            <person name="Barry K."/>
            <person name="LaButti K."/>
            <person name="Morin E."/>
            <person name="Salamov A."/>
            <person name="Lipzen A."/>
            <person name="Mereny Z."/>
            <person name="Hegedus B."/>
            <person name="Baldrian P."/>
            <person name="Stursova M."/>
            <person name="Weitz H."/>
            <person name="Taylor A."/>
            <person name="Grigoriev I.V."/>
            <person name="Nagy L.G."/>
            <person name="Martin F."/>
            <person name="Kauserud H."/>
        </authorList>
    </citation>
    <scope>NUCLEOTIDE SEQUENCE</scope>
    <source>
        <strain evidence="1">CBHHK002</strain>
    </source>
</reference>
<name>A0AAD7EH73_9AGAR</name>
<gene>
    <name evidence="1" type="ORF">DFH08DRAFT_672318</name>
</gene>
<evidence type="ECO:0000313" key="2">
    <source>
        <dbReference type="Proteomes" id="UP001218218"/>
    </source>
</evidence>
<feature type="non-terminal residue" evidence="1">
    <location>
        <position position="1"/>
    </location>
</feature>
<dbReference type="AlphaFoldDB" id="A0AAD7EH73"/>
<feature type="non-terminal residue" evidence="1">
    <location>
        <position position="103"/>
    </location>
</feature>
<dbReference type="Proteomes" id="UP001218218">
    <property type="component" value="Unassembled WGS sequence"/>
</dbReference>